<name>A0ABU7XYE4_9FLAO</name>
<protein>
    <recommendedName>
        <fullName evidence="17">Sodium:solute symporter</fullName>
    </recommendedName>
</protein>
<evidence type="ECO:0000256" key="6">
    <source>
        <dbReference type="ARBA" id="ARBA00022847"/>
    </source>
</evidence>
<feature type="transmembrane region" description="Helical" evidence="14">
    <location>
        <begin position="161"/>
        <end position="182"/>
    </location>
</feature>
<evidence type="ECO:0008006" key="17">
    <source>
        <dbReference type="Google" id="ProtNLM"/>
    </source>
</evidence>
<dbReference type="InterPro" id="IPR050277">
    <property type="entry name" value="Sodium:Solute_Symporter"/>
</dbReference>
<comment type="subcellular location">
    <subcellularLocation>
        <location evidence="1">Cell membrane</location>
        <topology evidence="1">Multi-pass membrane protein</topology>
    </subcellularLocation>
</comment>
<dbReference type="Gene3D" id="1.20.1730.10">
    <property type="entry name" value="Sodium/glucose cotransporter"/>
    <property type="match status" value="1"/>
</dbReference>
<feature type="transmembrane region" description="Helical" evidence="14">
    <location>
        <begin position="77"/>
        <end position="94"/>
    </location>
</feature>
<feature type="transmembrane region" description="Helical" evidence="14">
    <location>
        <begin position="338"/>
        <end position="360"/>
    </location>
</feature>
<dbReference type="PANTHER" id="PTHR48086">
    <property type="entry name" value="SODIUM/PROLINE SYMPORTER-RELATED"/>
    <property type="match status" value="1"/>
</dbReference>
<dbReference type="InterPro" id="IPR001734">
    <property type="entry name" value="Na/solute_symporter"/>
</dbReference>
<dbReference type="EMBL" id="JAODOP010000004">
    <property type="protein sequence ID" value="MEF3835743.1"/>
    <property type="molecule type" value="Genomic_DNA"/>
</dbReference>
<evidence type="ECO:0000256" key="7">
    <source>
        <dbReference type="ARBA" id="ARBA00022989"/>
    </source>
</evidence>
<keyword evidence="10 14" id="KW-0472">Membrane</keyword>
<dbReference type="PROSITE" id="PS50283">
    <property type="entry name" value="NA_SOLUT_SYMP_3"/>
    <property type="match status" value="1"/>
</dbReference>
<feature type="transmembrane region" description="Helical" evidence="14">
    <location>
        <begin position="492"/>
        <end position="515"/>
    </location>
</feature>
<accession>A0ABU7XYE4</accession>
<evidence type="ECO:0000256" key="9">
    <source>
        <dbReference type="ARBA" id="ARBA00023065"/>
    </source>
</evidence>
<proteinExistence type="inferred from homology"/>
<dbReference type="RefSeq" id="WP_303308022.1">
    <property type="nucleotide sequence ID" value="NZ_JAODOP010000004.1"/>
</dbReference>
<feature type="transmembrane region" description="Helical" evidence="14">
    <location>
        <begin position="194"/>
        <end position="212"/>
    </location>
</feature>
<evidence type="ECO:0000256" key="2">
    <source>
        <dbReference type="ARBA" id="ARBA00006434"/>
    </source>
</evidence>
<dbReference type="InterPro" id="IPR038377">
    <property type="entry name" value="Na/Glc_symporter_sf"/>
</dbReference>
<reference evidence="15 16" key="1">
    <citation type="submission" date="2022-09" db="EMBL/GenBank/DDBJ databases">
        <title>Genome sequencing of Flavivirga sp. MEBiC05379.</title>
        <authorList>
            <person name="Oh H.-M."/>
            <person name="Kwon K.K."/>
            <person name="Park M.J."/>
            <person name="Yang S.-H."/>
        </authorList>
    </citation>
    <scope>NUCLEOTIDE SEQUENCE [LARGE SCALE GENOMIC DNA]</scope>
    <source>
        <strain evidence="15 16">MEBiC05379</strain>
    </source>
</reference>
<evidence type="ECO:0000256" key="13">
    <source>
        <dbReference type="RuleBase" id="RU362091"/>
    </source>
</evidence>
<dbReference type="PANTHER" id="PTHR48086:SF3">
    <property type="entry name" value="SODIUM_PROLINE SYMPORTER"/>
    <property type="match status" value="1"/>
</dbReference>
<evidence type="ECO:0000256" key="4">
    <source>
        <dbReference type="ARBA" id="ARBA00022475"/>
    </source>
</evidence>
<gene>
    <name evidence="15" type="ORF">N1F79_21640</name>
</gene>
<feature type="transmembrane region" description="Helical" evidence="14">
    <location>
        <begin position="6"/>
        <end position="27"/>
    </location>
</feature>
<keyword evidence="7 14" id="KW-1133">Transmembrane helix</keyword>
<feature type="transmembrane region" description="Helical" evidence="14">
    <location>
        <begin position="452"/>
        <end position="472"/>
    </location>
</feature>
<keyword evidence="8" id="KW-0915">Sodium</keyword>
<evidence type="ECO:0000256" key="8">
    <source>
        <dbReference type="ARBA" id="ARBA00023053"/>
    </source>
</evidence>
<keyword evidence="5 14" id="KW-0812">Transmembrane</keyword>
<keyword evidence="4" id="KW-1003">Cell membrane</keyword>
<evidence type="ECO:0000256" key="11">
    <source>
        <dbReference type="ARBA" id="ARBA00023201"/>
    </source>
</evidence>
<feature type="transmembrane region" description="Helical" evidence="14">
    <location>
        <begin position="241"/>
        <end position="257"/>
    </location>
</feature>
<feature type="transmembrane region" description="Helical" evidence="14">
    <location>
        <begin position="424"/>
        <end position="445"/>
    </location>
</feature>
<feature type="transmembrane region" description="Helical" evidence="14">
    <location>
        <begin position="130"/>
        <end position="149"/>
    </location>
</feature>
<keyword evidence="11" id="KW-0739">Sodium transport</keyword>
<organism evidence="15 16">
    <name type="scientific">Flavivirga spongiicola</name>
    <dbReference type="NCBI Taxonomy" id="421621"/>
    <lineage>
        <taxon>Bacteria</taxon>
        <taxon>Pseudomonadati</taxon>
        <taxon>Bacteroidota</taxon>
        <taxon>Flavobacteriia</taxon>
        <taxon>Flavobacteriales</taxon>
        <taxon>Flavobacteriaceae</taxon>
        <taxon>Flavivirga</taxon>
    </lineage>
</organism>
<comment type="catalytic activity">
    <reaction evidence="12">
        <text>L-proline(in) + Na(+)(in) = L-proline(out) + Na(+)(out)</text>
        <dbReference type="Rhea" id="RHEA:28967"/>
        <dbReference type="ChEBI" id="CHEBI:29101"/>
        <dbReference type="ChEBI" id="CHEBI:60039"/>
    </reaction>
</comment>
<evidence type="ECO:0000256" key="5">
    <source>
        <dbReference type="ARBA" id="ARBA00022692"/>
    </source>
</evidence>
<dbReference type="Proteomes" id="UP001337305">
    <property type="component" value="Unassembled WGS sequence"/>
</dbReference>
<evidence type="ECO:0000256" key="3">
    <source>
        <dbReference type="ARBA" id="ARBA00022448"/>
    </source>
</evidence>
<comment type="caution">
    <text evidence="15">The sequence shown here is derived from an EMBL/GenBank/DDBJ whole genome shotgun (WGS) entry which is preliminary data.</text>
</comment>
<evidence type="ECO:0000313" key="15">
    <source>
        <dbReference type="EMBL" id="MEF3835743.1"/>
    </source>
</evidence>
<dbReference type="Pfam" id="PF00474">
    <property type="entry name" value="SSF"/>
    <property type="match status" value="1"/>
</dbReference>
<evidence type="ECO:0000256" key="1">
    <source>
        <dbReference type="ARBA" id="ARBA00004651"/>
    </source>
</evidence>
<feature type="transmembrane region" description="Helical" evidence="14">
    <location>
        <begin position="392"/>
        <end position="412"/>
    </location>
</feature>
<keyword evidence="6" id="KW-0769">Symport</keyword>
<keyword evidence="3" id="KW-0813">Transport</keyword>
<keyword evidence="16" id="KW-1185">Reference proteome</keyword>
<evidence type="ECO:0000256" key="10">
    <source>
        <dbReference type="ARBA" id="ARBA00023136"/>
    </source>
</evidence>
<keyword evidence="9" id="KW-0406">Ion transport</keyword>
<evidence type="ECO:0000256" key="14">
    <source>
        <dbReference type="SAM" id="Phobius"/>
    </source>
</evidence>
<feature type="transmembrane region" description="Helical" evidence="14">
    <location>
        <begin position="278"/>
        <end position="299"/>
    </location>
</feature>
<evidence type="ECO:0000313" key="16">
    <source>
        <dbReference type="Proteomes" id="UP001337305"/>
    </source>
</evidence>
<feature type="transmembrane region" description="Helical" evidence="14">
    <location>
        <begin position="48"/>
        <end position="71"/>
    </location>
</feature>
<evidence type="ECO:0000256" key="12">
    <source>
        <dbReference type="ARBA" id="ARBA00033708"/>
    </source>
</evidence>
<sequence length="525" mass="59927">MEIFKLSIIIILILISIISLLEASRLLKKSRKATSFFLLKGKLKTVSFINAMVMTDLSFRIILITTTIGYVFGFKGIFFGVISIVTTISGYWIFKKYFKKFIEDVNNGGTLPEFISSLFINGNNQEKIKYVRYCISVVSILILIVSIIFELHIAGSIFSSIFGIDNGIAFFPLLGLITLYAILGGYQGIIVTDIIQMCMLILACMAAAYFMIEFKPEHDIELKLTTETAFHDETTSSFTKYLRLLTSFLSGFVWLLTTTESWQRFSATRSFKISNKGVLWSGLFKMIALVFFIAFGIYIRDVIEPVVEYYEKVPSNDLVLVDYFFKINDYVFKKGLKIALALIFVGLLMCAVSTVDSYLIGISHSFTSDMALNRSSKRLGGLNTYENLRYSYVGKIAIIITSFIIMIVWYFLKMTDILKDPVYFFFFASSFQCILFSLLLIGLFVKRVNIYVLIFSIILGITTTFFSWFYILNFSKGSTFLLNMTKEDGIKSLPLFIFLLTTVSFIIINYLPIIFMRVCNIKKRG</sequence>
<comment type="similarity">
    <text evidence="2 13">Belongs to the sodium:solute symporter (SSF) (TC 2.A.21) family.</text>
</comment>